<keyword evidence="6 8" id="KW-0472">Membrane</keyword>
<accession>A0A916QHF1</accession>
<feature type="transmembrane region" description="Helical" evidence="8">
    <location>
        <begin position="164"/>
        <end position="185"/>
    </location>
</feature>
<dbReference type="Gene3D" id="1.20.1080.10">
    <property type="entry name" value="Glycerol uptake facilitator protein"/>
    <property type="match status" value="1"/>
</dbReference>
<protein>
    <submittedName>
        <fullName evidence="9">Glycerol uptake facilitator protein</fullName>
    </submittedName>
</protein>
<dbReference type="InterPro" id="IPR050363">
    <property type="entry name" value="MIP/Aquaporin"/>
</dbReference>
<name>A0A916QHF1_9LACO</name>
<reference evidence="9" key="1">
    <citation type="submission" date="2020-08" db="EMBL/GenBank/DDBJ databases">
        <title>Taxonomic study for Lactobacillus species isolated from hardwood bark.</title>
        <authorList>
            <person name="Tohno M."/>
            <person name="Tanizawa Y."/>
        </authorList>
    </citation>
    <scope>NUCLEOTIDE SEQUENCE</scope>
    <source>
        <strain evidence="9">B40</strain>
    </source>
</reference>
<keyword evidence="5 8" id="KW-1133">Transmembrane helix</keyword>
<keyword evidence="4 7" id="KW-0812">Transmembrane</keyword>
<dbReference type="NCBIfam" id="TIGR00861">
    <property type="entry name" value="MIP"/>
    <property type="match status" value="1"/>
</dbReference>
<evidence type="ECO:0000256" key="4">
    <source>
        <dbReference type="ARBA" id="ARBA00022692"/>
    </source>
</evidence>
<dbReference type="PANTHER" id="PTHR43829:SF9">
    <property type="entry name" value="AQUAPORIN-9"/>
    <property type="match status" value="1"/>
</dbReference>
<feature type="transmembrane region" description="Helical" evidence="8">
    <location>
        <begin position="83"/>
        <end position="106"/>
    </location>
</feature>
<dbReference type="InterPro" id="IPR000425">
    <property type="entry name" value="MIP"/>
</dbReference>
<dbReference type="PANTHER" id="PTHR43829">
    <property type="entry name" value="AQUAPORIN OR AQUAGLYCEROPORIN RELATED"/>
    <property type="match status" value="1"/>
</dbReference>
<evidence type="ECO:0000313" key="10">
    <source>
        <dbReference type="Proteomes" id="UP000677218"/>
    </source>
</evidence>
<evidence type="ECO:0000256" key="1">
    <source>
        <dbReference type="ARBA" id="ARBA00004141"/>
    </source>
</evidence>
<dbReference type="GO" id="GO:0015254">
    <property type="term" value="F:glycerol channel activity"/>
    <property type="evidence" value="ECO:0007669"/>
    <property type="project" value="TreeGrafter"/>
</dbReference>
<evidence type="ECO:0000256" key="3">
    <source>
        <dbReference type="ARBA" id="ARBA00022448"/>
    </source>
</evidence>
<feature type="transmembrane region" description="Helical" evidence="8">
    <location>
        <begin position="213"/>
        <end position="234"/>
    </location>
</feature>
<dbReference type="PRINTS" id="PR00783">
    <property type="entry name" value="MINTRINSICP"/>
</dbReference>
<dbReference type="PROSITE" id="PS00221">
    <property type="entry name" value="MIP"/>
    <property type="match status" value="1"/>
</dbReference>
<evidence type="ECO:0000256" key="7">
    <source>
        <dbReference type="RuleBase" id="RU000477"/>
    </source>
</evidence>
<feature type="transmembrane region" description="Helical" evidence="8">
    <location>
        <begin position="37"/>
        <end position="56"/>
    </location>
</feature>
<keyword evidence="10" id="KW-1185">Reference proteome</keyword>
<keyword evidence="3 7" id="KW-0813">Transport</keyword>
<comment type="similarity">
    <text evidence="2 7">Belongs to the MIP/aquaporin (TC 1.A.8) family.</text>
</comment>
<dbReference type="GO" id="GO:0005886">
    <property type="term" value="C:plasma membrane"/>
    <property type="evidence" value="ECO:0007669"/>
    <property type="project" value="TreeGrafter"/>
</dbReference>
<comment type="caution">
    <text evidence="9">The sequence shown here is derived from an EMBL/GenBank/DDBJ whole genome shotgun (WGS) entry which is preliminary data.</text>
</comment>
<proteinExistence type="inferred from homology"/>
<dbReference type="EMBL" id="BMAY01000001">
    <property type="protein sequence ID" value="GFZ26303.1"/>
    <property type="molecule type" value="Genomic_DNA"/>
</dbReference>
<gene>
    <name evidence="9" type="primary">glpF</name>
    <name evidence="9" type="ORF">LCB40_01830</name>
</gene>
<evidence type="ECO:0000256" key="8">
    <source>
        <dbReference type="SAM" id="Phobius"/>
    </source>
</evidence>
<dbReference type="Pfam" id="PF00230">
    <property type="entry name" value="MIP"/>
    <property type="match status" value="1"/>
</dbReference>
<dbReference type="InterPro" id="IPR023271">
    <property type="entry name" value="Aquaporin-like"/>
</dbReference>
<dbReference type="AlphaFoldDB" id="A0A916QHF1"/>
<evidence type="ECO:0000313" key="9">
    <source>
        <dbReference type="EMBL" id="GFZ26303.1"/>
    </source>
</evidence>
<dbReference type="Proteomes" id="UP000677218">
    <property type="component" value="Unassembled WGS sequence"/>
</dbReference>
<feature type="transmembrane region" description="Helical" evidence="8">
    <location>
        <begin position="6"/>
        <end position="25"/>
    </location>
</feature>
<evidence type="ECO:0000256" key="6">
    <source>
        <dbReference type="ARBA" id="ARBA00023136"/>
    </source>
</evidence>
<comment type="subcellular location">
    <subcellularLocation>
        <location evidence="1">Membrane</location>
        <topology evidence="1">Multi-pass membrane protein</topology>
    </subcellularLocation>
</comment>
<dbReference type="SUPFAM" id="SSF81338">
    <property type="entry name" value="Aquaporin-like"/>
    <property type="match status" value="1"/>
</dbReference>
<dbReference type="InterPro" id="IPR022357">
    <property type="entry name" value="MIP_CS"/>
</dbReference>
<sequence length="237" mass="25383">MHGFIGEFLGTFVLLAFGVGTGAEISLKKTLGRGEDWIFVTFSWGLAIALGVYVAGSFGSDGHLNPAVTLAFAMFNGFPWKDVLPYIAGQFLGAFCGATMAAIHYWPQFKATKTAEEGNNIGVFATGATINNPLFNFLNEVGDTFLLTFVLLNLGNFTTGLKPIVVGFLIMVIGQAFGGTTGFAMNPARDWGPRLAYTILPIPNKGDANWSYAWIPMVGPIVGAILATWLHGLLHLL</sequence>
<evidence type="ECO:0000256" key="5">
    <source>
        <dbReference type="ARBA" id="ARBA00022989"/>
    </source>
</evidence>
<dbReference type="RefSeq" id="WP_212780009.1">
    <property type="nucleotide sequence ID" value="NZ_BMAY01000001.1"/>
</dbReference>
<evidence type="ECO:0000256" key="2">
    <source>
        <dbReference type="ARBA" id="ARBA00006175"/>
    </source>
</evidence>
<organism evidence="9 10">
    <name type="scientific">Lactobacillus corticis</name>
    <dbReference type="NCBI Taxonomy" id="2201249"/>
    <lineage>
        <taxon>Bacteria</taxon>
        <taxon>Bacillati</taxon>
        <taxon>Bacillota</taxon>
        <taxon>Bacilli</taxon>
        <taxon>Lactobacillales</taxon>
        <taxon>Lactobacillaceae</taxon>
        <taxon>Lactobacillus</taxon>
    </lineage>
</organism>